<protein>
    <submittedName>
        <fullName evidence="2">Uncharacterized protein</fullName>
    </submittedName>
</protein>
<feature type="region of interest" description="Disordered" evidence="1">
    <location>
        <begin position="1"/>
        <end position="24"/>
    </location>
</feature>
<dbReference type="Proteomes" id="UP000324800">
    <property type="component" value="Unassembled WGS sequence"/>
</dbReference>
<comment type="caution">
    <text evidence="2">The sequence shown here is derived from an EMBL/GenBank/DDBJ whole genome shotgun (WGS) entry which is preliminary data.</text>
</comment>
<gene>
    <name evidence="2" type="ORF">EZS28_031618</name>
</gene>
<reference evidence="2 3" key="1">
    <citation type="submission" date="2019-03" db="EMBL/GenBank/DDBJ databases">
        <title>Single cell metagenomics reveals metabolic interactions within the superorganism composed of flagellate Streblomastix strix and complex community of Bacteroidetes bacteria on its surface.</title>
        <authorList>
            <person name="Treitli S.C."/>
            <person name="Kolisko M."/>
            <person name="Husnik F."/>
            <person name="Keeling P."/>
            <person name="Hampl V."/>
        </authorList>
    </citation>
    <scope>NUCLEOTIDE SEQUENCE [LARGE SCALE GENOMIC DNA]</scope>
    <source>
        <strain evidence="2">ST1C</strain>
    </source>
</reference>
<proteinExistence type="predicted"/>
<feature type="region of interest" description="Disordered" evidence="1">
    <location>
        <begin position="412"/>
        <end position="446"/>
    </location>
</feature>
<evidence type="ECO:0000256" key="1">
    <source>
        <dbReference type="SAM" id="MobiDB-lite"/>
    </source>
</evidence>
<evidence type="ECO:0000313" key="3">
    <source>
        <dbReference type="Proteomes" id="UP000324800"/>
    </source>
</evidence>
<sequence>DPEKVCTPSPNIGSQMSKEKDLDMDERREGVGLRLFGGVSDDWRVGPHCSSSESDRYTCIDDDFMNSQQCEVYYDNRENVVLILYNGKTKAVVSEAGHTDPETNRRIEADFWGFDPPEDMELWTAFILAEAARMRALRLQQGILKAKPSVTSATTQDHALELSRIPRDMQALKRKRDEIENVNKFAQLERPGVKRLNVSPPSSARGQMSSLQAQFLAGRKKHAKFSSIEEQKIAQDVATTLSGIINQDPKTADLLNYSLPPVQRQLLFDSIKWDGANIVFPVPEAKGVLREEKAGVARRAVESACAVNEGIAGLFHDVARGREENVVSKIGKLYEASLVNVGDSQRERESRLRGVTNGLQTEDVLSKSSREKFKARKTGKAVLPRFNGQGYSFPSNYRNSFFAKKGKFDQSRQNQFKGKGNYSAKKFGKFNKNRFNNTQDEDKPSP</sequence>
<accession>A0A5J4URP4</accession>
<evidence type="ECO:0000313" key="2">
    <source>
        <dbReference type="EMBL" id="KAA6372854.1"/>
    </source>
</evidence>
<dbReference type="AlphaFoldDB" id="A0A5J4URP4"/>
<organism evidence="2 3">
    <name type="scientific">Streblomastix strix</name>
    <dbReference type="NCBI Taxonomy" id="222440"/>
    <lineage>
        <taxon>Eukaryota</taxon>
        <taxon>Metamonada</taxon>
        <taxon>Preaxostyla</taxon>
        <taxon>Oxymonadida</taxon>
        <taxon>Streblomastigidae</taxon>
        <taxon>Streblomastix</taxon>
    </lineage>
</organism>
<feature type="non-terminal residue" evidence="2">
    <location>
        <position position="1"/>
    </location>
</feature>
<dbReference type="EMBL" id="SNRW01013230">
    <property type="protein sequence ID" value="KAA6372854.1"/>
    <property type="molecule type" value="Genomic_DNA"/>
</dbReference>
<name>A0A5J4URP4_9EUKA</name>